<comment type="caution">
    <text evidence="3">The sequence shown here is derived from an EMBL/GenBank/DDBJ whole genome shotgun (WGS) entry which is preliminary data.</text>
</comment>
<evidence type="ECO:0000256" key="1">
    <source>
        <dbReference type="SAM" id="Phobius"/>
    </source>
</evidence>
<dbReference type="AlphaFoldDB" id="A0A508T0A4"/>
<protein>
    <recommendedName>
        <fullName evidence="5">DUF2937 domain-containing protein</fullName>
    </recommendedName>
</protein>
<reference evidence="3" key="1">
    <citation type="submission" date="2019-02" db="EMBL/GenBank/DDBJ databases">
        <authorList>
            <person name="Pothier F.J."/>
        </authorList>
    </citation>
    <scope>NUCLEOTIDE SEQUENCE</scope>
    <source>
        <strain evidence="3">CI-1B</strain>
    </source>
</reference>
<dbReference type="EMBL" id="CAADFC020000008">
    <property type="protein sequence ID" value="VIO68762.1"/>
    <property type="molecule type" value="Genomic_DNA"/>
</dbReference>
<dbReference type="InterPro" id="IPR022584">
    <property type="entry name" value="DUF2937"/>
</dbReference>
<dbReference type="Proteomes" id="UP000328092">
    <property type="component" value="Unassembled WGS sequence"/>
</dbReference>
<keyword evidence="1" id="KW-0472">Membrane</keyword>
<organism evidence="3 4">
    <name type="scientific">Bradyrhizobium ivorense</name>
    <dbReference type="NCBI Taxonomy" id="2511166"/>
    <lineage>
        <taxon>Bacteria</taxon>
        <taxon>Pseudomonadati</taxon>
        <taxon>Pseudomonadota</taxon>
        <taxon>Alphaproteobacteria</taxon>
        <taxon>Hyphomicrobiales</taxon>
        <taxon>Nitrobacteraceae</taxon>
        <taxon>Bradyrhizobium</taxon>
    </lineage>
</organism>
<evidence type="ECO:0008006" key="5">
    <source>
        <dbReference type="Google" id="ProtNLM"/>
    </source>
</evidence>
<feature type="signal peptide" evidence="2">
    <location>
        <begin position="1"/>
        <end position="20"/>
    </location>
</feature>
<proteinExistence type="predicted"/>
<keyword evidence="1" id="KW-1133">Transmembrane helix</keyword>
<evidence type="ECO:0000256" key="2">
    <source>
        <dbReference type="SAM" id="SignalP"/>
    </source>
</evidence>
<keyword evidence="4" id="KW-1185">Reference proteome</keyword>
<evidence type="ECO:0000313" key="4">
    <source>
        <dbReference type="Proteomes" id="UP000328092"/>
    </source>
</evidence>
<accession>A0A508T0A4</accession>
<name>A0A508T0A4_9BRAD</name>
<feature type="chain" id="PRO_5021333302" description="DUF2937 domain-containing protein" evidence="2">
    <location>
        <begin position="21"/>
        <end position="166"/>
    </location>
</feature>
<feature type="transmembrane region" description="Helical" evidence="1">
    <location>
        <begin position="134"/>
        <end position="156"/>
    </location>
</feature>
<sequence>MRTWLFVAISLIAAALFGQAPEFAQQYTQRLGGAIDELDRIVSHFDEDSRRSGYDRAGALALMGRNQEQLIRDQATRMSEAIDRLARLRAQQSAMNQPGAFTRVAAFANGYDQDIASRTWRNFQFALPISVDSLLFMSAGFIASLLLLWLAAVGLGRLARREASAQ</sequence>
<dbReference type="Pfam" id="PF11157">
    <property type="entry name" value="DUF2937"/>
    <property type="match status" value="1"/>
</dbReference>
<gene>
    <name evidence="3" type="ORF">CI1B_23450</name>
</gene>
<keyword evidence="1" id="KW-0812">Transmembrane</keyword>
<dbReference type="RefSeq" id="WP_172627996.1">
    <property type="nucleotide sequence ID" value="NZ_CAADFC020000008.1"/>
</dbReference>
<evidence type="ECO:0000313" key="3">
    <source>
        <dbReference type="EMBL" id="VIO68762.1"/>
    </source>
</evidence>
<keyword evidence="2" id="KW-0732">Signal</keyword>